<comment type="catalytic activity">
    <reaction evidence="6">
        <text>butanoyl-CoA + hydrogencarbonate + ATP = (2S)-ethylmalonyl-CoA + ADP + phosphate + H(+)</text>
        <dbReference type="Rhea" id="RHEA:59520"/>
        <dbReference type="ChEBI" id="CHEBI:15378"/>
        <dbReference type="ChEBI" id="CHEBI:17544"/>
        <dbReference type="ChEBI" id="CHEBI:30616"/>
        <dbReference type="ChEBI" id="CHEBI:43474"/>
        <dbReference type="ChEBI" id="CHEBI:57371"/>
        <dbReference type="ChEBI" id="CHEBI:60909"/>
        <dbReference type="ChEBI" id="CHEBI:456216"/>
    </reaction>
    <physiologicalReaction direction="left-to-right" evidence="6">
        <dbReference type="Rhea" id="RHEA:59521"/>
    </physiologicalReaction>
</comment>
<dbReference type="PANTHER" id="PTHR43842:SF2">
    <property type="entry name" value="PROPIONYL-COA CARBOXYLASE BETA CHAIN, MITOCHONDRIAL"/>
    <property type="match status" value="1"/>
</dbReference>
<evidence type="ECO:0000256" key="4">
    <source>
        <dbReference type="ARBA" id="ARBA00041138"/>
    </source>
</evidence>
<dbReference type="AlphaFoldDB" id="A0A8D2MUE4"/>
<dbReference type="Gene3D" id="3.90.226.10">
    <property type="entry name" value="2-enoyl-CoA Hydratase, Chain A, domain 1"/>
    <property type="match status" value="3"/>
</dbReference>
<evidence type="ECO:0000256" key="2">
    <source>
        <dbReference type="ARBA" id="ARBA00013050"/>
    </source>
</evidence>
<evidence type="ECO:0000259" key="9">
    <source>
        <dbReference type="PROSITE" id="PS50989"/>
    </source>
</evidence>
<feature type="domain" description="CoA carboxyltransferase N-terminal" evidence="8">
    <location>
        <begin position="43"/>
        <end position="197"/>
    </location>
</feature>
<organism evidence="10 11">
    <name type="scientific">Zonotrichia albicollis</name>
    <name type="common">White-throated sparrow</name>
    <name type="synonym">Fringilla albicollis</name>
    <dbReference type="NCBI Taxonomy" id="44394"/>
    <lineage>
        <taxon>Eukaryota</taxon>
        <taxon>Metazoa</taxon>
        <taxon>Chordata</taxon>
        <taxon>Craniata</taxon>
        <taxon>Vertebrata</taxon>
        <taxon>Euteleostomi</taxon>
        <taxon>Archelosauria</taxon>
        <taxon>Archosauria</taxon>
        <taxon>Dinosauria</taxon>
        <taxon>Saurischia</taxon>
        <taxon>Theropoda</taxon>
        <taxon>Coelurosauria</taxon>
        <taxon>Aves</taxon>
        <taxon>Neognathae</taxon>
        <taxon>Neoaves</taxon>
        <taxon>Telluraves</taxon>
        <taxon>Australaves</taxon>
        <taxon>Passeriformes</taxon>
        <taxon>Passerellidae</taxon>
        <taxon>Zonotrichia</taxon>
    </lineage>
</organism>
<keyword evidence="11" id="KW-1185">Reference proteome</keyword>
<dbReference type="InterPro" id="IPR011763">
    <property type="entry name" value="COA_CT_C"/>
</dbReference>
<dbReference type="InterPro" id="IPR034733">
    <property type="entry name" value="AcCoA_carboxyl_beta"/>
</dbReference>
<dbReference type="GO" id="GO:0004658">
    <property type="term" value="F:propionyl-CoA carboxylase activity"/>
    <property type="evidence" value="ECO:0007669"/>
    <property type="project" value="UniProtKB-EC"/>
</dbReference>
<name>A0A8D2MUE4_ZONAL</name>
<dbReference type="EC" id="6.4.1.3" evidence="2"/>
<dbReference type="InterPro" id="IPR051047">
    <property type="entry name" value="AccD/PCCB"/>
</dbReference>
<evidence type="ECO:0000313" key="11">
    <source>
        <dbReference type="Proteomes" id="UP000694413"/>
    </source>
</evidence>
<dbReference type="Proteomes" id="UP000694413">
    <property type="component" value="Unassembled WGS sequence"/>
</dbReference>
<comment type="pathway">
    <text evidence="1">Metabolic intermediate metabolism; propanoyl-CoA degradation; succinyl-CoA from propanoyl-CoA: step 1/3.</text>
</comment>
<dbReference type="PROSITE" id="PS50989">
    <property type="entry name" value="COA_CT_CTER"/>
    <property type="match status" value="1"/>
</dbReference>
<evidence type="ECO:0000256" key="3">
    <source>
        <dbReference type="ARBA" id="ARBA00038567"/>
    </source>
</evidence>
<dbReference type="PROSITE" id="PS50980">
    <property type="entry name" value="COA_CT_NTER"/>
    <property type="match status" value="2"/>
</dbReference>
<evidence type="ECO:0000313" key="10">
    <source>
        <dbReference type="Ensembl" id="ENSZALP00000012873.1"/>
    </source>
</evidence>
<evidence type="ECO:0000256" key="5">
    <source>
        <dbReference type="ARBA" id="ARBA00042797"/>
    </source>
</evidence>
<dbReference type="InterPro" id="IPR029045">
    <property type="entry name" value="ClpP/crotonase-like_dom_sf"/>
</dbReference>
<dbReference type="Pfam" id="PF01039">
    <property type="entry name" value="Carboxyl_trans"/>
    <property type="match status" value="1"/>
</dbReference>
<reference evidence="10" key="1">
    <citation type="submission" date="2025-08" db="UniProtKB">
        <authorList>
            <consortium name="Ensembl"/>
        </authorList>
    </citation>
    <scope>IDENTIFICATION</scope>
</reference>
<comment type="catalytic activity">
    <reaction evidence="7">
        <text>propanoyl-CoA + hydrogencarbonate + ATP = (S)-methylmalonyl-CoA + ADP + phosphate + H(+)</text>
        <dbReference type="Rhea" id="RHEA:23720"/>
        <dbReference type="ChEBI" id="CHEBI:15378"/>
        <dbReference type="ChEBI" id="CHEBI:17544"/>
        <dbReference type="ChEBI" id="CHEBI:30616"/>
        <dbReference type="ChEBI" id="CHEBI:43474"/>
        <dbReference type="ChEBI" id="CHEBI:57327"/>
        <dbReference type="ChEBI" id="CHEBI:57392"/>
        <dbReference type="ChEBI" id="CHEBI:456216"/>
        <dbReference type="EC" id="6.4.1.3"/>
    </reaction>
    <physiologicalReaction direction="left-to-right" evidence="7">
        <dbReference type="Rhea" id="RHEA:23721"/>
    </physiologicalReaction>
</comment>
<dbReference type="Ensembl" id="ENSZALT00000017593.1">
    <property type="protein sequence ID" value="ENSZALP00000012873.1"/>
    <property type="gene ID" value="ENSZALG00000009924.1"/>
</dbReference>
<comment type="subunit">
    <text evidence="3">The holoenzyme is a dodecamer composed of 6 PCCA/alpha subunits and 6 PCCB/beta subunits.</text>
</comment>
<evidence type="ECO:0000259" key="8">
    <source>
        <dbReference type="PROSITE" id="PS50980"/>
    </source>
</evidence>
<evidence type="ECO:0000256" key="6">
    <source>
        <dbReference type="ARBA" id="ARBA00048208"/>
    </source>
</evidence>
<evidence type="ECO:0000256" key="7">
    <source>
        <dbReference type="ARBA" id="ARBA00049495"/>
    </source>
</evidence>
<protein>
    <recommendedName>
        <fullName evidence="4">Propionyl-CoA carboxylase beta chain, mitochondrial</fullName>
        <ecNumber evidence="2">6.4.1.3</ecNumber>
    </recommendedName>
    <alternativeName>
        <fullName evidence="5">Propanoyl-CoA:carbon dioxide ligase subunit beta</fullName>
    </alternativeName>
</protein>
<dbReference type="FunFam" id="3.90.226.10:FF:000017">
    <property type="entry name" value="Propionyl-CoA carboxylase subunit beta 5"/>
    <property type="match status" value="1"/>
</dbReference>
<gene>
    <name evidence="10" type="primary">PCCB</name>
</gene>
<accession>A0A8D2MUE4</accession>
<reference evidence="10" key="2">
    <citation type="submission" date="2025-09" db="UniProtKB">
        <authorList>
            <consortium name="Ensembl"/>
        </authorList>
    </citation>
    <scope>IDENTIFICATION</scope>
</reference>
<dbReference type="GO" id="GO:0005739">
    <property type="term" value="C:mitochondrion"/>
    <property type="evidence" value="ECO:0007669"/>
    <property type="project" value="TreeGrafter"/>
</dbReference>
<dbReference type="InterPro" id="IPR011762">
    <property type="entry name" value="COA_CT_N"/>
</dbReference>
<dbReference type="PANTHER" id="PTHR43842">
    <property type="entry name" value="PROPIONYL-COA CARBOXYLASE BETA CHAIN"/>
    <property type="match status" value="1"/>
</dbReference>
<feature type="domain" description="CoA carboxyltransferase C-terminal" evidence="9">
    <location>
        <begin position="274"/>
        <end position="511"/>
    </location>
</feature>
<proteinExistence type="predicted"/>
<sequence length="517" mass="55982">MICCTDGCACTLENCLGGDDIRSLDCGYTAARALAVCAAYSPHIPAHSLLKGSRFASSVRKRAVKRAQCLFIGGGTESGKLTARERILLLLDPDSFDEYDMFVEHRCTDFGMDSSKNKYPGDSVVTGRGRINGRLAYVFSQDFTVFGGSLSGAHAQKICKIMDQAAMVGAPVIGLNDSGGARIQEGVESLAGYADIFLDTSYLFITGPDVVKSVTNEDVTQEQLGGAKTHTAVSGVAHRAFENDIDALLNLREFFNYLPLSNRDPAPVCECHDPSDRPVPELDTIVPSESAKAYDMLDIIHSIVDEREFFEIMPSYARNIVVGFARMNGRSVGIVGNQPKVASGCLDINSSVKGARFVRFCDAFNIPLITFVDVPGFLPGTAQEYGGIIRHGAKLLFAFAEATVPKITVITRKAYGGAYDVMSSKHLRGDVNYAWPTAEVAVMGAKGAVQIIFRGKEANAEEEYVDKFANPFPAAVRGFVDDIIQPSTTRTRICHDLDVLASKSQSSPWKKHANIPL</sequence>
<feature type="domain" description="CoA carboxyltransferase N-terminal" evidence="8">
    <location>
        <begin position="199"/>
        <end position="270"/>
    </location>
</feature>
<evidence type="ECO:0000256" key="1">
    <source>
        <dbReference type="ARBA" id="ARBA00005060"/>
    </source>
</evidence>
<dbReference type="SUPFAM" id="SSF52096">
    <property type="entry name" value="ClpP/crotonase"/>
    <property type="match status" value="2"/>
</dbReference>